<keyword evidence="1" id="KW-0472">Membrane</keyword>
<name>A0A6I2KVG5_9BURK</name>
<feature type="transmembrane region" description="Helical" evidence="1">
    <location>
        <begin position="248"/>
        <end position="269"/>
    </location>
</feature>
<feature type="transmembrane region" description="Helical" evidence="1">
    <location>
        <begin position="161"/>
        <end position="182"/>
    </location>
</feature>
<feature type="transmembrane region" description="Helical" evidence="1">
    <location>
        <begin position="354"/>
        <end position="373"/>
    </location>
</feature>
<sequence>MHIASETPSRHQRAHTWIALAVALLVVGVFFRQQLLNHFAYLSGDRYDGVIQVALLEHWYNFFTGWSHWNSPNYFYPYPKTLGYNEGQFLYGVIYTVFRLCSIESFAANELVNMVIKAIGFFGFLAAARRMLKLPFAWALLGAAVFTLSNNSYMQLSHAQLLSVAFAPVEALLIYETLQALFAQQGKRLFKFGSLAALLFAAWMLTCLYTAWFFTTFTLIVLAVQLVLIGRPGLRQLRDAVIANWRPLLGIAVVGAVALLPFASVYISGGGVSKQRPWSEILYYIPTLFDSFNVGTANLLFGGKMQALHAGCQMCDLGSGEREAGLTPILLVLAGLCVLAIFKRELAVPPAIRTALIGIAAASLIMFLLAIRFGDDSGWIWIYKYMPGGGGLRVVARVFLFLAVPATALAVWYLSRSAWPRLVVLALCALLLAEQINLQPITTLDRRLLIERTSGIPAAPAECKSFFTTASPDTVDGDPSFAVGSLYPHNVDAMLIAELAHLPTINGFASFNPADWNFGAPTSPDYRLRVQAFAQAHKLDGLCELDLVNKRWEAHPVYAATGSRLAYWDLTSATLDGASLQGFADAEPWGRWSVGQEARFKFTLPEHAGRDQLKLKINLITALVNDKHSQRMLVSVNGGPEREFVFKSTARANVELPLPALADGQVELLMRFPDAASPRQLGINADERQLAVGVKSIEIQ</sequence>
<feature type="transmembrane region" description="Helical" evidence="1">
    <location>
        <begin position="131"/>
        <end position="149"/>
    </location>
</feature>
<dbReference type="RefSeq" id="WP_154373989.1">
    <property type="nucleotide sequence ID" value="NZ_WKJK01000002.1"/>
</dbReference>
<protein>
    <recommendedName>
        <fullName evidence="4">YfhO family protein</fullName>
    </recommendedName>
</protein>
<feature type="transmembrane region" description="Helical" evidence="1">
    <location>
        <begin position="211"/>
        <end position="228"/>
    </location>
</feature>
<keyword evidence="1" id="KW-0812">Transmembrane</keyword>
<evidence type="ECO:0000313" key="3">
    <source>
        <dbReference type="Proteomes" id="UP000433309"/>
    </source>
</evidence>
<dbReference type="AlphaFoldDB" id="A0A6I2KVG5"/>
<dbReference type="EMBL" id="WKJK01000002">
    <property type="protein sequence ID" value="MRW89502.1"/>
    <property type="molecule type" value="Genomic_DNA"/>
</dbReference>
<organism evidence="2 3">
    <name type="scientific">Duganella guangzhouensis</name>
    <dbReference type="NCBI Taxonomy" id="2666084"/>
    <lineage>
        <taxon>Bacteria</taxon>
        <taxon>Pseudomonadati</taxon>
        <taxon>Pseudomonadota</taxon>
        <taxon>Betaproteobacteria</taxon>
        <taxon>Burkholderiales</taxon>
        <taxon>Oxalobacteraceae</taxon>
        <taxon>Telluria group</taxon>
        <taxon>Duganella</taxon>
    </lineage>
</organism>
<feature type="transmembrane region" description="Helical" evidence="1">
    <location>
        <begin position="14"/>
        <end position="31"/>
    </location>
</feature>
<dbReference type="Proteomes" id="UP000433309">
    <property type="component" value="Unassembled WGS sequence"/>
</dbReference>
<evidence type="ECO:0000313" key="2">
    <source>
        <dbReference type="EMBL" id="MRW89502.1"/>
    </source>
</evidence>
<keyword evidence="1" id="KW-1133">Transmembrane helix</keyword>
<keyword evidence="3" id="KW-1185">Reference proteome</keyword>
<feature type="transmembrane region" description="Helical" evidence="1">
    <location>
        <begin position="394"/>
        <end position="413"/>
    </location>
</feature>
<reference evidence="2 3" key="1">
    <citation type="submission" date="2019-11" db="EMBL/GenBank/DDBJ databases">
        <title>Novel species isolated from a subtropical stream in China.</title>
        <authorList>
            <person name="Lu H."/>
        </authorList>
    </citation>
    <scope>NUCLEOTIDE SEQUENCE [LARGE SCALE GENOMIC DNA]</scope>
    <source>
        <strain evidence="2 3">FT80W</strain>
    </source>
</reference>
<accession>A0A6I2KVG5</accession>
<evidence type="ECO:0008006" key="4">
    <source>
        <dbReference type="Google" id="ProtNLM"/>
    </source>
</evidence>
<feature type="transmembrane region" description="Helical" evidence="1">
    <location>
        <begin position="324"/>
        <end position="342"/>
    </location>
</feature>
<proteinExistence type="predicted"/>
<comment type="caution">
    <text evidence="2">The sequence shown here is derived from an EMBL/GenBank/DDBJ whole genome shotgun (WGS) entry which is preliminary data.</text>
</comment>
<feature type="transmembrane region" description="Helical" evidence="1">
    <location>
        <begin position="281"/>
        <end position="303"/>
    </location>
</feature>
<evidence type="ECO:0000256" key="1">
    <source>
        <dbReference type="SAM" id="Phobius"/>
    </source>
</evidence>
<gene>
    <name evidence="2" type="ORF">GJ699_05850</name>
</gene>